<evidence type="ECO:0000313" key="2">
    <source>
        <dbReference type="EMBL" id="MPM72721.1"/>
    </source>
</evidence>
<name>A0A645C6V3_9ZZZZ</name>
<evidence type="ECO:0000259" key="1">
    <source>
        <dbReference type="Pfam" id="PF03313"/>
    </source>
</evidence>
<gene>
    <name evidence="2" type="ORF">SDC9_119697</name>
</gene>
<dbReference type="AlphaFoldDB" id="A0A645C6V3"/>
<dbReference type="EMBL" id="VSSQ01024914">
    <property type="protein sequence ID" value="MPM72721.1"/>
    <property type="molecule type" value="Genomic_DNA"/>
</dbReference>
<dbReference type="PANTHER" id="PTHR30501:SF2">
    <property type="entry name" value="UPF0597 PROTEIN YHAM"/>
    <property type="match status" value="1"/>
</dbReference>
<dbReference type="InterPro" id="IPR005130">
    <property type="entry name" value="Ser_deHydtase-like_asu"/>
</dbReference>
<dbReference type="GO" id="GO:0080146">
    <property type="term" value="F:L-cysteine desulfhydrase activity"/>
    <property type="evidence" value="ECO:0007669"/>
    <property type="project" value="TreeGrafter"/>
</dbReference>
<reference evidence="2" key="1">
    <citation type="submission" date="2019-08" db="EMBL/GenBank/DDBJ databases">
        <authorList>
            <person name="Kucharzyk K."/>
            <person name="Murdoch R.W."/>
            <person name="Higgins S."/>
            <person name="Loffler F."/>
        </authorList>
    </citation>
    <scope>NUCLEOTIDE SEQUENCE</scope>
</reference>
<feature type="domain" description="Serine dehydratase-like alpha subunit" evidence="1">
    <location>
        <begin position="2"/>
        <end position="52"/>
    </location>
</feature>
<organism evidence="2">
    <name type="scientific">bioreactor metagenome</name>
    <dbReference type="NCBI Taxonomy" id="1076179"/>
    <lineage>
        <taxon>unclassified sequences</taxon>
        <taxon>metagenomes</taxon>
        <taxon>ecological metagenomes</taxon>
    </lineage>
</organism>
<dbReference type="PANTHER" id="PTHR30501">
    <property type="entry name" value="UPF0597 PROTEIN YHAM"/>
    <property type="match status" value="1"/>
</dbReference>
<protein>
    <recommendedName>
        <fullName evidence="1">Serine dehydratase-like alpha subunit domain-containing protein</fullName>
    </recommendedName>
</protein>
<proteinExistence type="predicted"/>
<dbReference type="Pfam" id="PF03313">
    <property type="entry name" value="SDH_alpha"/>
    <property type="match status" value="1"/>
</dbReference>
<comment type="caution">
    <text evidence="2">The sequence shown here is derived from an EMBL/GenBank/DDBJ whole genome shotgun (WGS) entry which is preliminary data.</text>
</comment>
<dbReference type="InterPro" id="IPR021144">
    <property type="entry name" value="UPF0597"/>
</dbReference>
<dbReference type="GO" id="GO:0019450">
    <property type="term" value="P:L-cysteine catabolic process to pyruvate"/>
    <property type="evidence" value="ECO:0007669"/>
    <property type="project" value="TreeGrafter"/>
</dbReference>
<sequence>MDAALLGYEMALAGKQFRDGEGIIKKGVENTIKSVGRLSKDGMKHTDEEILKIMIE</sequence>
<accession>A0A645C6V3</accession>